<name>A0A9W6EUT7_9FLAO</name>
<comment type="caution">
    <text evidence="2">The sequence shown here is derived from an EMBL/GenBank/DDBJ whole genome shotgun (WGS) entry which is preliminary data.</text>
</comment>
<dbReference type="AlphaFoldDB" id="A0A9W6EUT7"/>
<sequence length="174" mass="21017">MFTDQRPIPEELTPHPGVDRLVFSAHIAVWDGKYHNGNIIEEYKWEGYKLDQFMKWEWYFRYRACLLQIKYPKNLVRFVKIRKEEKDNLKILQEDIQHLKNRISAKKGVITKVTKALTCYELKQKELLIPDYTDETYLFGKSKLTKNKIELQELLIKREELEQKLQENEQQKAQ</sequence>
<accession>A0A9W6EUT7</accession>
<protein>
    <submittedName>
        <fullName evidence="2">Uncharacterized protein</fullName>
    </submittedName>
</protein>
<evidence type="ECO:0000313" key="2">
    <source>
        <dbReference type="EMBL" id="GLB51727.1"/>
    </source>
</evidence>
<feature type="coiled-coil region" evidence="1">
    <location>
        <begin position="82"/>
        <end position="109"/>
    </location>
</feature>
<dbReference type="Proteomes" id="UP001143545">
    <property type="component" value="Unassembled WGS sequence"/>
</dbReference>
<gene>
    <name evidence="2" type="ORF">NBRC110019_07660</name>
</gene>
<keyword evidence="1" id="KW-0175">Coiled coil</keyword>
<evidence type="ECO:0000313" key="3">
    <source>
        <dbReference type="Proteomes" id="UP001143545"/>
    </source>
</evidence>
<reference evidence="2" key="1">
    <citation type="submission" date="2022-07" db="EMBL/GenBank/DDBJ databases">
        <title>Taxonomy of Novel Oxalotrophic and Methylotrophic Bacteria.</title>
        <authorList>
            <person name="Sahin N."/>
            <person name="Tani A."/>
        </authorList>
    </citation>
    <scope>NUCLEOTIDE SEQUENCE</scope>
    <source>
        <strain evidence="2">AM327</strain>
    </source>
</reference>
<dbReference type="EMBL" id="BRVP01000004">
    <property type="protein sequence ID" value="GLB51727.1"/>
    <property type="molecule type" value="Genomic_DNA"/>
</dbReference>
<dbReference type="RefSeq" id="WP_281752560.1">
    <property type="nucleotide sequence ID" value="NZ_BRVP01000004.1"/>
</dbReference>
<evidence type="ECO:0000256" key="1">
    <source>
        <dbReference type="SAM" id="Coils"/>
    </source>
</evidence>
<feature type="coiled-coil region" evidence="1">
    <location>
        <begin position="144"/>
        <end position="174"/>
    </location>
</feature>
<keyword evidence="3" id="KW-1185">Reference proteome</keyword>
<proteinExistence type="predicted"/>
<organism evidence="2 3">
    <name type="scientific">Neptunitalea chrysea</name>
    <dbReference type="NCBI Taxonomy" id="1647581"/>
    <lineage>
        <taxon>Bacteria</taxon>
        <taxon>Pseudomonadati</taxon>
        <taxon>Bacteroidota</taxon>
        <taxon>Flavobacteriia</taxon>
        <taxon>Flavobacteriales</taxon>
        <taxon>Flavobacteriaceae</taxon>
        <taxon>Neptunitalea</taxon>
    </lineage>
</organism>